<dbReference type="Gene3D" id="3.40.50.300">
    <property type="entry name" value="P-loop containing nucleotide triphosphate hydrolases"/>
    <property type="match status" value="1"/>
</dbReference>
<dbReference type="GO" id="GO:0005634">
    <property type="term" value="C:nucleus"/>
    <property type="evidence" value="ECO:0007669"/>
    <property type="project" value="TreeGrafter"/>
</dbReference>
<gene>
    <name evidence="1" type="ORF">POBO1169_LOCUS15898</name>
</gene>
<accession>A0A7S0WSV5</accession>
<name>A0A7S0WSV5_9CHLO</name>
<dbReference type="Pfam" id="PF14617">
    <property type="entry name" value="CMS1"/>
    <property type="match status" value="1"/>
</dbReference>
<dbReference type="InterPro" id="IPR032704">
    <property type="entry name" value="Cms1"/>
</dbReference>
<dbReference type="EMBL" id="HBFA01031582">
    <property type="protein sequence ID" value="CAD8682381.1"/>
    <property type="molecule type" value="Transcribed_RNA"/>
</dbReference>
<dbReference type="PANTHER" id="PTHR24030">
    <property type="entry name" value="PROTEIN CMSS1"/>
    <property type="match status" value="1"/>
</dbReference>
<dbReference type="AlphaFoldDB" id="A0A7S0WSV5"/>
<reference evidence="1" key="1">
    <citation type="submission" date="2021-01" db="EMBL/GenBank/DDBJ databases">
        <authorList>
            <person name="Corre E."/>
            <person name="Pelletier E."/>
            <person name="Niang G."/>
            <person name="Scheremetjew M."/>
            <person name="Finn R."/>
            <person name="Kale V."/>
            <person name="Holt S."/>
            <person name="Cochrane G."/>
            <person name="Meng A."/>
            <person name="Brown T."/>
            <person name="Cohen L."/>
        </authorList>
    </citation>
    <scope>NUCLEOTIDE SEQUENCE</scope>
    <source>
        <strain evidence="1">CCMP722</strain>
    </source>
</reference>
<organism evidence="1">
    <name type="scientific">Pyramimonas obovata</name>
    <dbReference type="NCBI Taxonomy" id="1411642"/>
    <lineage>
        <taxon>Eukaryota</taxon>
        <taxon>Viridiplantae</taxon>
        <taxon>Chlorophyta</taxon>
        <taxon>Pyramimonadophyceae</taxon>
        <taxon>Pyramimonadales</taxon>
        <taxon>Pyramimonadaceae</taxon>
        <taxon>Pyramimonas</taxon>
        <taxon>Pyramimonas incertae sedis</taxon>
    </lineage>
</organism>
<dbReference type="PANTHER" id="PTHR24030:SF0">
    <property type="entry name" value="PROTEIN CMSS1"/>
    <property type="match status" value="1"/>
</dbReference>
<evidence type="ECO:0008006" key="2">
    <source>
        <dbReference type="Google" id="ProtNLM"/>
    </source>
</evidence>
<sequence>MHQEGAQGGGGGAPDLEQQASLLGESYCKSLNAESASFLEKDAFSEDTLVQLATEKPRLEQNLQISEQRLGLELCRLKKPCKHAAKGGKKGCPSVIILASSAKRALELLRELPHYGQACRIHKLFSKHMKVEEQVAVLRYHVCIAVGTPNRVQKLADMEALNMSHLQLILLDMQPDAKQKTLLTLPEVRDDFWSLYRAHLRGRVQAGELKFAMVGFR</sequence>
<dbReference type="GO" id="GO:0030686">
    <property type="term" value="C:90S preribosome"/>
    <property type="evidence" value="ECO:0007669"/>
    <property type="project" value="TreeGrafter"/>
</dbReference>
<dbReference type="InterPro" id="IPR027417">
    <property type="entry name" value="P-loop_NTPase"/>
</dbReference>
<evidence type="ECO:0000313" key="1">
    <source>
        <dbReference type="EMBL" id="CAD8682381.1"/>
    </source>
</evidence>
<proteinExistence type="predicted"/>
<protein>
    <recommendedName>
        <fullName evidence="2">Protein CMSS1</fullName>
    </recommendedName>
</protein>